<evidence type="ECO:0000259" key="1">
    <source>
        <dbReference type="Pfam" id="PF01593"/>
    </source>
</evidence>
<dbReference type="Proteomes" id="UP000521676">
    <property type="component" value="Unassembled WGS sequence"/>
</dbReference>
<reference evidence="3" key="2">
    <citation type="journal article" date="2024" name="Nature">
        <title>Anoxygenic phototroph of the Chloroflexota uses a type I reaction centre.</title>
        <authorList>
            <person name="Tsuji J.M."/>
            <person name="Shaw N.A."/>
            <person name="Nagashima S."/>
            <person name="Venkiteswaran J.J."/>
            <person name="Schiff S.L."/>
            <person name="Watanabe T."/>
            <person name="Fukui M."/>
            <person name="Hanada S."/>
            <person name="Tank M."/>
            <person name="Neufeld J.D."/>
        </authorList>
    </citation>
    <scope>NUCLEOTIDE SEQUENCE</scope>
    <source>
        <strain evidence="3">L227-S17</strain>
    </source>
</reference>
<evidence type="ECO:0000313" key="3">
    <source>
        <dbReference type="EMBL" id="WJW66356.1"/>
    </source>
</evidence>
<protein>
    <submittedName>
        <fullName evidence="2">FAD-dependent oxidoreductase</fullName>
    </submittedName>
</protein>
<feature type="domain" description="Amine oxidase" evidence="1">
    <location>
        <begin position="226"/>
        <end position="473"/>
    </location>
</feature>
<accession>A0A8T7LUA7</accession>
<dbReference type="EMBL" id="CP128399">
    <property type="protein sequence ID" value="WJW66356.1"/>
    <property type="molecule type" value="Genomic_DNA"/>
</dbReference>
<dbReference type="Proteomes" id="UP001431572">
    <property type="component" value="Chromosome 1"/>
</dbReference>
<dbReference type="Pfam" id="PF01593">
    <property type="entry name" value="Amino_oxidase"/>
    <property type="match status" value="1"/>
</dbReference>
<dbReference type="Pfam" id="PF13450">
    <property type="entry name" value="NAD_binding_8"/>
    <property type="match status" value="1"/>
</dbReference>
<gene>
    <name evidence="2" type="ORF">HXX08_01155</name>
    <name evidence="3" type="ORF">OZ401_002152</name>
</gene>
<dbReference type="SUPFAM" id="SSF51905">
    <property type="entry name" value="FAD/NAD(P)-binding domain"/>
    <property type="match status" value="1"/>
</dbReference>
<name>A0A8T7LUA7_9CHLR</name>
<dbReference type="InterPro" id="IPR036188">
    <property type="entry name" value="FAD/NAD-bd_sf"/>
</dbReference>
<dbReference type="Gene3D" id="3.50.50.60">
    <property type="entry name" value="FAD/NAD(P)-binding domain"/>
    <property type="match status" value="2"/>
</dbReference>
<dbReference type="InterPro" id="IPR050464">
    <property type="entry name" value="Zeta_carotene_desat/Oxidored"/>
</dbReference>
<dbReference type="AlphaFoldDB" id="A0A8T7LUA7"/>
<evidence type="ECO:0000313" key="5">
    <source>
        <dbReference type="Proteomes" id="UP001431572"/>
    </source>
</evidence>
<organism evidence="2 4">
    <name type="scientific">Candidatus Chlorohelix allophototropha</name>
    <dbReference type="NCBI Taxonomy" id="3003348"/>
    <lineage>
        <taxon>Bacteria</taxon>
        <taxon>Bacillati</taxon>
        <taxon>Chloroflexota</taxon>
        <taxon>Chloroflexia</taxon>
        <taxon>Candidatus Chloroheliales</taxon>
        <taxon>Candidatus Chloroheliaceae</taxon>
        <taxon>Candidatus Chlorohelix</taxon>
    </lineage>
</organism>
<sequence length="506" mass="56160">MQSEPRACVIIGGGVAGLTAALHLTERGLLPLVLEAEPAFLGGRWSTKPAVELTSADGRRWSFPAEHGIHGLWWQYKNLKAMAARHGFMPELVFADRQQWVHGESNGKILRCEMGRGVRRTILWPAPFHYGALSFYPPFVRMLTFSDIFKIPVVLGTLLTATAIDPLVEGVSLEGKTVADLCKGWPPRMTAFLATLARSGLSAHLDQVPAAGFIAFLRFYSLLRRDSQRFHYLPTDPETALIAPMAEKIVRAGAEIRKDARVERLERVGETGWVVFLENGEKIEALHVIVATDAPAASRIFNNSPTTAAITADMKWPEGRHTGVLRFWFSESPRKRTAEAGIISGDFILDNFFWLHRILNSFKEWHTATGGSALETHIYSQETLDLDDATIIAQAREAVERIFPKLKGKILHVTFQRNPPSHTLFGIGSLAHHMGVRTPFPGLSCCGDWVRNPLPALFLERAVATAILAANAALEEKGLPVFELEKYDKPEFFARLISGWISSARV</sequence>
<dbReference type="InterPro" id="IPR002937">
    <property type="entry name" value="Amino_oxidase"/>
</dbReference>
<dbReference type="GO" id="GO:0016491">
    <property type="term" value="F:oxidoreductase activity"/>
    <property type="evidence" value="ECO:0007669"/>
    <property type="project" value="InterPro"/>
</dbReference>
<evidence type="ECO:0000313" key="2">
    <source>
        <dbReference type="EMBL" id="NWJ44463.1"/>
    </source>
</evidence>
<dbReference type="Gene3D" id="3.90.660.20">
    <property type="entry name" value="Protoporphyrinogen oxidase, mitochondrial, domain 2"/>
    <property type="match status" value="1"/>
</dbReference>
<dbReference type="EMBL" id="JACATZ010000001">
    <property type="protein sequence ID" value="NWJ44463.1"/>
    <property type="molecule type" value="Genomic_DNA"/>
</dbReference>
<evidence type="ECO:0000313" key="4">
    <source>
        <dbReference type="Proteomes" id="UP000521676"/>
    </source>
</evidence>
<dbReference type="RefSeq" id="WP_341468240.1">
    <property type="nucleotide sequence ID" value="NZ_CP128399.1"/>
</dbReference>
<reference evidence="2 4" key="1">
    <citation type="submission" date="2020-06" db="EMBL/GenBank/DDBJ databases">
        <title>Anoxygenic phototrophic Chloroflexota member uses a Type I reaction center.</title>
        <authorList>
            <person name="Tsuji J.M."/>
            <person name="Shaw N.A."/>
            <person name="Nagashima S."/>
            <person name="Venkiteswaran J."/>
            <person name="Schiff S.L."/>
            <person name="Hanada S."/>
            <person name="Tank M."/>
            <person name="Neufeld J.D."/>
        </authorList>
    </citation>
    <scope>NUCLEOTIDE SEQUENCE [LARGE SCALE GENOMIC DNA]</scope>
    <source>
        <strain evidence="2">L227-S17</strain>
    </source>
</reference>
<proteinExistence type="predicted"/>
<keyword evidence="5" id="KW-1185">Reference proteome</keyword>
<dbReference type="PANTHER" id="PTHR42923">
    <property type="entry name" value="PROTOPORPHYRINOGEN OXIDASE"/>
    <property type="match status" value="1"/>
</dbReference>